<evidence type="ECO:0000313" key="3">
    <source>
        <dbReference type="Proteomes" id="UP000034954"/>
    </source>
</evidence>
<dbReference type="SMART" id="SM00966">
    <property type="entry name" value="SpoVT_AbrB"/>
    <property type="match status" value="1"/>
</dbReference>
<dbReference type="SUPFAM" id="SSF89447">
    <property type="entry name" value="AbrB/MazE/MraZ-like"/>
    <property type="match status" value="1"/>
</dbReference>
<protein>
    <submittedName>
        <fullName evidence="2">Transcriptional regulator</fullName>
    </submittedName>
</protein>
<dbReference type="Pfam" id="PF04014">
    <property type="entry name" value="MazE_antitoxin"/>
    <property type="match status" value="1"/>
</dbReference>
<dbReference type="Proteomes" id="UP000034954">
    <property type="component" value="Unassembled WGS sequence"/>
</dbReference>
<proteinExistence type="predicted"/>
<organism evidence="2 3">
    <name type="scientific">Candidatus Brocadia fulgida</name>
    <dbReference type="NCBI Taxonomy" id="380242"/>
    <lineage>
        <taxon>Bacteria</taxon>
        <taxon>Pseudomonadati</taxon>
        <taxon>Planctomycetota</taxon>
        <taxon>Candidatus Brocadiia</taxon>
        <taxon>Candidatus Brocadiales</taxon>
        <taxon>Candidatus Brocadiaceae</taxon>
        <taxon>Candidatus Brocadia</taxon>
    </lineage>
</organism>
<keyword evidence="3" id="KW-1185">Reference proteome</keyword>
<dbReference type="Gene3D" id="2.10.260.10">
    <property type="match status" value="1"/>
</dbReference>
<dbReference type="EMBL" id="LAQJ01000086">
    <property type="protein sequence ID" value="KKO20660.1"/>
    <property type="molecule type" value="Genomic_DNA"/>
</dbReference>
<name>A0A0M2UYJ7_9BACT</name>
<evidence type="ECO:0000313" key="2">
    <source>
        <dbReference type="EMBL" id="KKO20660.1"/>
    </source>
</evidence>
<comment type="caution">
    <text evidence="2">The sequence shown here is derived from an EMBL/GenBank/DDBJ whole genome shotgun (WGS) entry which is preliminary data.</text>
</comment>
<reference evidence="2 3" key="1">
    <citation type="journal article" date="2013" name="BMC Microbiol.">
        <title>Identification of the type II cytochrome c maturation pathway in anammox bacteria by comparative genomics.</title>
        <authorList>
            <person name="Ferousi C."/>
            <person name="Speth D.R."/>
            <person name="Reimann J."/>
            <person name="Op den Camp H.J."/>
            <person name="Allen J.W."/>
            <person name="Keltjens J.T."/>
            <person name="Jetten M.S."/>
        </authorList>
    </citation>
    <scope>NUCLEOTIDE SEQUENCE [LARGE SCALE GENOMIC DNA]</scope>
    <source>
        <strain evidence="2">RU1</strain>
    </source>
</reference>
<evidence type="ECO:0000259" key="1">
    <source>
        <dbReference type="SMART" id="SM00966"/>
    </source>
</evidence>
<sequence length="82" mass="9616">MKTKLVSIGNSKGIRIPMAILKQCKIENEIDLEVEKEKIVIKPVKTSPREGWNDAFRLMHDKKDDALLFDETIDSMENWEWK</sequence>
<gene>
    <name evidence="2" type="ORF">BROFUL_00643</name>
</gene>
<dbReference type="InterPro" id="IPR007159">
    <property type="entry name" value="SpoVT-AbrB_dom"/>
</dbReference>
<dbReference type="AlphaFoldDB" id="A0A0M2UYJ7"/>
<accession>A0A0M2UYJ7</accession>
<feature type="domain" description="SpoVT-AbrB" evidence="1">
    <location>
        <begin position="6"/>
        <end position="49"/>
    </location>
</feature>
<dbReference type="InterPro" id="IPR037914">
    <property type="entry name" value="SpoVT-AbrB_sf"/>
</dbReference>
<dbReference type="GO" id="GO:0003677">
    <property type="term" value="F:DNA binding"/>
    <property type="evidence" value="ECO:0007669"/>
    <property type="project" value="InterPro"/>
</dbReference>